<dbReference type="Gene3D" id="1.10.287.820">
    <property type="entry name" value="Acid-sensing ion channel domain"/>
    <property type="match status" value="1"/>
</dbReference>
<dbReference type="EMBL" id="KQ971345">
    <property type="protein sequence ID" value="EFA05007.2"/>
    <property type="molecule type" value="Genomic_DNA"/>
</dbReference>
<comment type="similarity">
    <text evidence="2 12">Belongs to the amiloride-sensitive sodium channel (TC 1.A.6) family.</text>
</comment>
<keyword evidence="8 12" id="KW-0406">Ion transport</keyword>
<accession>D2A5Z0</accession>
<dbReference type="PRINTS" id="PR01078">
    <property type="entry name" value="AMINACHANNEL"/>
</dbReference>
<evidence type="ECO:0000256" key="10">
    <source>
        <dbReference type="ARBA" id="ARBA00023201"/>
    </source>
</evidence>
<evidence type="ECO:0000256" key="7">
    <source>
        <dbReference type="ARBA" id="ARBA00023053"/>
    </source>
</evidence>
<gene>
    <name evidence="14" type="primary">AUGUSTUS-3.0.2_15087</name>
    <name evidence="14" type="ORF">TcasGA2_TC015087</name>
</gene>
<dbReference type="GO" id="GO:0005886">
    <property type="term" value="C:plasma membrane"/>
    <property type="evidence" value="ECO:0000318"/>
    <property type="project" value="GO_Central"/>
</dbReference>
<evidence type="ECO:0000256" key="12">
    <source>
        <dbReference type="RuleBase" id="RU000679"/>
    </source>
</evidence>
<dbReference type="Pfam" id="PF00858">
    <property type="entry name" value="ASC"/>
    <property type="match status" value="1"/>
</dbReference>
<keyword evidence="15" id="KW-1185">Reference proteome</keyword>
<proteinExistence type="inferred from homology"/>
<dbReference type="AlphaFoldDB" id="D2A5Z0"/>
<evidence type="ECO:0000256" key="1">
    <source>
        <dbReference type="ARBA" id="ARBA00004141"/>
    </source>
</evidence>
<keyword evidence="10 12" id="KW-0739">Sodium transport</keyword>
<feature type="transmembrane region" description="Helical" evidence="13">
    <location>
        <begin position="39"/>
        <end position="60"/>
    </location>
</feature>
<keyword evidence="9 13" id="KW-0472">Membrane</keyword>
<organism evidence="14 15">
    <name type="scientific">Tribolium castaneum</name>
    <name type="common">Red flour beetle</name>
    <dbReference type="NCBI Taxonomy" id="7070"/>
    <lineage>
        <taxon>Eukaryota</taxon>
        <taxon>Metazoa</taxon>
        <taxon>Ecdysozoa</taxon>
        <taxon>Arthropoda</taxon>
        <taxon>Hexapoda</taxon>
        <taxon>Insecta</taxon>
        <taxon>Pterygota</taxon>
        <taxon>Neoptera</taxon>
        <taxon>Endopterygota</taxon>
        <taxon>Coleoptera</taxon>
        <taxon>Polyphaga</taxon>
        <taxon>Cucujiformia</taxon>
        <taxon>Tenebrionidae</taxon>
        <taxon>Tenebrionidae incertae sedis</taxon>
        <taxon>Tribolium</taxon>
    </lineage>
</organism>
<evidence type="ECO:0000256" key="5">
    <source>
        <dbReference type="ARBA" id="ARBA00022692"/>
    </source>
</evidence>
<evidence type="ECO:0000256" key="13">
    <source>
        <dbReference type="SAM" id="Phobius"/>
    </source>
</evidence>
<dbReference type="PANTHER" id="PTHR11690">
    <property type="entry name" value="AMILORIDE-SENSITIVE SODIUM CHANNEL-RELATED"/>
    <property type="match status" value="1"/>
</dbReference>
<keyword evidence="3 12" id="KW-0813">Transport</keyword>
<evidence type="ECO:0000256" key="8">
    <source>
        <dbReference type="ARBA" id="ARBA00023065"/>
    </source>
</evidence>
<keyword evidence="4 12" id="KW-0894">Sodium channel</keyword>
<sequence>MSRQKFWQNVCKYFTEYTNVTAIHGLLYLTEKRSKTEKIFWLFVILSSLAGCLFMIGQILEKYHNNPVLVSFGTKDTAISEIPFPAVTICPESKCLEERFNYSDAYLRVLRSNNLNKSEQLKFKYVSTLCNDLEQNVFLKKSGKTLKDDFFDVVNELQPYELSTCYYMGESFGCDELFTPIITDEGICYSFNILDRKDMFRKNVLWYKNYQDVTSEPLKYDIDLGYLTPAVTTYPSRALLSGADNSLQVSFQHVQQNTDFLCNKYYQGFRVLLHNPVEIPRLSKFCFCVPLDEIVTASIEPNLIQTSDSVRKYNPEKRNCYMGYERPLKYFKIYTQQNCQFECLTNFTLNYCECVRYFMPRTEDTKICGFDSLDCVTQVDKKLKTQEMSGTASQCDCKPSCTSLSYNVETSNSRYYFKEYLDLRNISNNFEEPDKHHFSMLLVYFKVDQFLSIQRNELYGVSDFIANVGGLFGLFLGFSLISTVEIVYFLTMRIYYNLKLYASWSGVSNFT</sequence>
<evidence type="ECO:0000256" key="4">
    <source>
        <dbReference type="ARBA" id="ARBA00022461"/>
    </source>
</evidence>
<dbReference type="GO" id="GO:0015280">
    <property type="term" value="F:ligand-gated sodium channel activity"/>
    <property type="evidence" value="ECO:0000318"/>
    <property type="project" value="GO_Central"/>
</dbReference>
<dbReference type="InParanoid" id="D2A5Z0"/>
<reference evidence="14 15" key="1">
    <citation type="journal article" date="2008" name="Nature">
        <title>The genome of the model beetle and pest Tribolium castaneum.</title>
        <authorList>
            <consortium name="Tribolium Genome Sequencing Consortium"/>
            <person name="Richards S."/>
            <person name="Gibbs R.A."/>
            <person name="Weinstock G.M."/>
            <person name="Brown S.J."/>
            <person name="Denell R."/>
            <person name="Beeman R.W."/>
            <person name="Gibbs R."/>
            <person name="Beeman R.W."/>
            <person name="Brown S.J."/>
            <person name="Bucher G."/>
            <person name="Friedrich M."/>
            <person name="Grimmelikhuijzen C.J."/>
            <person name="Klingler M."/>
            <person name="Lorenzen M."/>
            <person name="Richards S."/>
            <person name="Roth S."/>
            <person name="Schroder R."/>
            <person name="Tautz D."/>
            <person name="Zdobnov E.M."/>
            <person name="Muzny D."/>
            <person name="Gibbs R.A."/>
            <person name="Weinstock G.M."/>
            <person name="Attaway T."/>
            <person name="Bell S."/>
            <person name="Buhay C.J."/>
            <person name="Chandrabose M.N."/>
            <person name="Chavez D."/>
            <person name="Clerk-Blankenburg K.P."/>
            <person name="Cree A."/>
            <person name="Dao M."/>
            <person name="Davis C."/>
            <person name="Chacko J."/>
            <person name="Dinh H."/>
            <person name="Dugan-Rocha S."/>
            <person name="Fowler G."/>
            <person name="Garner T.T."/>
            <person name="Garnes J."/>
            <person name="Gnirke A."/>
            <person name="Hawes A."/>
            <person name="Hernandez J."/>
            <person name="Hines S."/>
            <person name="Holder M."/>
            <person name="Hume J."/>
            <person name="Jhangiani S.N."/>
            <person name="Joshi V."/>
            <person name="Khan Z.M."/>
            <person name="Jackson L."/>
            <person name="Kovar C."/>
            <person name="Kowis A."/>
            <person name="Lee S."/>
            <person name="Lewis L.R."/>
            <person name="Margolis J."/>
            <person name="Morgan M."/>
            <person name="Nazareth L.V."/>
            <person name="Nguyen N."/>
            <person name="Okwuonu G."/>
            <person name="Parker D."/>
            <person name="Richards S."/>
            <person name="Ruiz S.J."/>
            <person name="Santibanez J."/>
            <person name="Savard J."/>
            <person name="Scherer S.E."/>
            <person name="Schneider B."/>
            <person name="Sodergren E."/>
            <person name="Tautz D."/>
            <person name="Vattahil S."/>
            <person name="Villasana D."/>
            <person name="White C.S."/>
            <person name="Wright R."/>
            <person name="Park Y."/>
            <person name="Beeman R.W."/>
            <person name="Lord J."/>
            <person name="Oppert B."/>
            <person name="Lorenzen M."/>
            <person name="Brown S."/>
            <person name="Wang L."/>
            <person name="Savard J."/>
            <person name="Tautz D."/>
            <person name="Richards S."/>
            <person name="Weinstock G."/>
            <person name="Gibbs R.A."/>
            <person name="Liu Y."/>
            <person name="Worley K."/>
            <person name="Weinstock G."/>
            <person name="Elsik C.G."/>
            <person name="Reese J.T."/>
            <person name="Elhaik E."/>
            <person name="Landan G."/>
            <person name="Graur D."/>
            <person name="Arensburger P."/>
            <person name="Atkinson P."/>
            <person name="Beeman R.W."/>
            <person name="Beidler J."/>
            <person name="Brown S.J."/>
            <person name="Demuth J.P."/>
            <person name="Drury D.W."/>
            <person name="Du Y.Z."/>
            <person name="Fujiwara H."/>
            <person name="Lorenzen M."/>
            <person name="Maselli V."/>
            <person name="Osanai M."/>
            <person name="Park Y."/>
            <person name="Robertson H.M."/>
            <person name="Tu Z."/>
            <person name="Wang J.J."/>
            <person name="Wang S."/>
            <person name="Richards S."/>
            <person name="Song H."/>
            <person name="Zhang L."/>
            <person name="Sodergren E."/>
            <person name="Werner D."/>
            <person name="Stanke M."/>
            <person name="Morgenstern B."/>
            <person name="Solovyev V."/>
            <person name="Kosarev P."/>
            <person name="Brown G."/>
            <person name="Chen H.C."/>
            <person name="Ermolaeva O."/>
            <person name="Hlavina W."/>
            <person name="Kapustin Y."/>
            <person name="Kiryutin B."/>
            <person name="Kitts P."/>
            <person name="Maglott D."/>
            <person name="Pruitt K."/>
            <person name="Sapojnikov V."/>
            <person name="Souvorov A."/>
            <person name="Mackey A.J."/>
            <person name="Waterhouse R.M."/>
            <person name="Wyder S."/>
            <person name="Zdobnov E.M."/>
            <person name="Zdobnov E.M."/>
            <person name="Wyder S."/>
            <person name="Kriventseva E.V."/>
            <person name="Kadowaki T."/>
            <person name="Bork P."/>
            <person name="Aranda M."/>
            <person name="Bao R."/>
            <person name="Beermann A."/>
            <person name="Berns N."/>
            <person name="Bolognesi R."/>
            <person name="Bonneton F."/>
            <person name="Bopp D."/>
            <person name="Brown S.J."/>
            <person name="Bucher G."/>
            <person name="Butts T."/>
            <person name="Chaumot A."/>
            <person name="Denell R.E."/>
            <person name="Ferrier D.E."/>
            <person name="Friedrich M."/>
            <person name="Gordon C.M."/>
            <person name="Jindra M."/>
            <person name="Klingler M."/>
            <person name="Lan Q."/>
            <person name="Lattorff H.M."/>
            <person name="Laudet V."/>
            <person name="von Levetsow C."/>
            <person name="Liu Z."/>
            <person name="Lutz R."/>
            <person name="Lynch J.A."/>
            <person name="da Fonseca R.N."/>
            <person name="Posnien N."/>
            <person name="Reuter R."/>
            <person name="Roth S."/>
            <person name="Savard J."/>
            <person name="Schinko J.B."/>
            <person name="Schmitt C."/>
            <person name="Schoppmeier M."/>
            <person name="Schroder R."/>
            <person name="Shippy T.D."/>
            <person name="Simonnet F."/>
            <person name="Marques-Souza H."/>
            <person name="Tautz D."/>
            <person name="Tomoyasu Y."/>
            <person name="Trauner J."/>
            <person name="Van der Zee M."/>
            <person name="Vervoort M."/>
            <person name="Wittkopp N."/>
            <person name="Wimmer E.A."/>
            <person name="Yang X."/>
            <person name="Jones A.K."/>
            <person name="Sattelle D.B."/>
            <person name="Ebert P.R."/>
            <person name="Nelson D."/>
            <person name="Scott J.G."/>
            <person name="Beeman R.W."/>
            <person name="Muthukrishnan S."/>
            <person name="Kramer K.J."/>
            <person name="Arakane Y."/>
            <person name="Beeman R.W."/>
            <person name="Zhu Q."/>
            <person name="Hogenkamp D."/>
            <person name="Dixit R."/>
            <person name="Oppert B."/>
            <person name="Jiang H."/>
            <person name="Zou Z."/>
            <person name="Marshall J."/>
            <person name="Elpidina E."/>
            <person name="Vinokurov K."/>
            <person name="Oppert C."/>
            <person name="Zou Z."/>
            <person name="Evans J."/>
            <person name="Lu Z."/>
            <person name="Zhao P."/>
            <person name="Sumathipala N."/>
            <person name="Altincicek B."/>
            <person name="Vilcinskas A."/>
            <person name="Williams M."/>
            <person name="Hultmark D."/>
            <person name="Hetru C."/>
            <person name="Jiang H."/>
            <person name="Grimmelikhuijzen C.J."/>
            <person name="Hauser F."/>
            <person name="Cazzamali G."/>
            <person name="Williamson M."/>
            <person name="Park Y."/>
            <person name="Li B."/>
            <person name="Tanaka Y."/>
            <person name="Predel R."/>
            <person name="Neupert S."/>
            <person name="Schachtner J."/>
            <person name="Verleyen P."/>
            <person name="Raible F."/>
            <person name="Bork P."/>
            <person name="Friedrich M."/>
            <person name="Walden K.K."/>
            <person name="Robertson H.M."/>
            <person name="Angeli S."/>
            <person name="Foret S."/>
            <person name="Bucher G."/>
            <person name="Schuetz S."/>
            <person name="Maleszka R."/>
            <person name="Wimmer E.A."/>
            <person name="Beeman R.W."/>
            <person name="Lorenzen M."/>
            <person name="Tomoyasu Y."/>
            <person name="Miller S.C."/>
            <person name="Grossmann D."/>
            <person name="Bucher G."/>
        </authorList>
    </citation>
    <scope>NUCLEOTIDE SEQUENCE [LARGE SCALE GENOMIC DNA]</scope>
    <source>
        <strain evidence="14 15">Georgia GA2</strain>
    </source>
</reference>
<evidence type="ECO:0000256" key="3">
    <source>
        <dbReference type="ARBA" id="ARBA00022448"/>
    </source>
</evidence>
<dbReference type="HOGENOM" id="CLU_024950_1_1_1"/>
<evidence type="ECO:0000256" key="6">
    <source>
        <dbReference type="ARBA" id="ARBA00022989"/>
    </source>
</evidence>
<keyword evidence="5 12" id="KW-0812">Transmembrane</keyword>
<dbReference type="eggNOG" id="KOG4294">
    <property type="taxonomic scope" value="Eukaryota"/>
</dbReference>
<evidence type="ECO:0000256" key="9">
    <source>
        <dbReference type="ARBA" id="ARBA00023136"/>
    </source>
</evidence>
<evidence type="ECO:0000256" key="2">
    <source>
        <dbReference type="ARBA" id="ARBA00007193"/>
    </source>
</evidence>
<protein>
    <submittedName>
        <fullName evidence="14">Pickpocket protein 28-like Protein</fullName>
    </submittedName>
</protein>
<dbReference type="PROSITE" id="PS01206">
    <property type="entry name" value="ASC"/>
    <property type="match status" value="1"/>
</dbReference>
<dbReference type="GO" id="GO:0035725">
    <property type="term" value="P:sodium ion transmembrane transport"/>
    <property type="evidence" value="ECO:0000318"/>
    <property type="project" value="GO_Central"/>
</dbReference>
<name>D2A5Z0_TRICA</name>
<dbReference type="OMA" id="PECEINQ"/>
<evidence type="ECO:0000313" key="15">
    <source>
        <dbReference type="Proteomes" id="UP000007266"/>
    </source>
</evidence>
<reference evidence="14 15" key="2">
    <citation type="journal article" date="2010" name="Nucleic Acids Res.">
        <title>BeetleBase in 2010: revisions to provide comprehensive genomic information for Tribolium castaneum.</title>
        <authorList>
            <person name="Kim H.S."/>
            <person name="Murphy T."/>
            <person name="Xia J."/>
            <person name="Caragea D."/>
            <person name="Park Y."/>
            <person name="Beeman R.W."/>
            <person name="Lorenzen M.D."/>
            <person name="Butcher S."/>
            <person name="Manak J.R."/>
            <person name="Brown S.J."/>
        </authorList>
    </citation>
    <scope>GENOME REANNOTATION</scope>
    <source>
        <strain evidence="14 15">Georgia GA2</strain>
    </source>
</reference>
<dbReference type="PANTHER" id="PTHR11690:SF288">
    <property type="entry name" value="AMILORIDE-SENSITIVE NA+ CHANNEL-RELATED"/>
    <property type="match status" value="1"/>
</dbReference>
<dbReference type="Gene3D" id="1.10.287.770">
    <property type="entry name" value="YojJ-like"/>
    <property type="match status" value="1"/>
</dbReference>
<comment type="subcellular location">
    <subcellularLocation>
        <location evidence="1">Membrane</location>
        <topology evidence="1">Multi-pass membrane protein</topology>
    </subcellularLocation>
</comment>
<feature type="transmembrane region" description="Helical" evidence="13">
    <location>
        <begin position="464"/>
        <end position="490"/>
    </location>
</feature>
<keyword evidence="7" id="KW-0915">Sodium</keyword>
<dbReference type="InterPro" id="IPR020903">
    <property type="entry name" value="ENaC_CS"/>
</dbReference>
<evidence type="ECO:0000256" key="11">
    <source>
        <dbReference type="ARBA" id="ARBA00023303"/>
    </source>
</evidence>
<keyword evidence="11 12" id="KW-0407">Ion channel</keyword>
<evidence type="ECO:0000313" key="14">
    <source>
        <dbReference type="EMBL" id="EFA05007.2"/>
    </source>
</evidence>
<dbReference type="Proteomes" id="UP000007266">
    <property type="component" value="Linkage group 6"/>
</dbReference>
<keyword evidence="6 13" id="KW-1133">Transmembrane helix</keyword>
<dbReference type="InterPro" id="IPR001873">
    <property type="entry name" value="ENaC"/>
</dbReference>